<comment type="caution">
    <text evidence="1">The sequence shown here is derived from an EMBL/GenBank/DDBJ whole genome shotgun (WGS) entry which is preliminary data.</text>
</comment>
<keyword evidence="2" id="KW-1185">Reference proteome</keyword>
<dbReference type="EMBL" id="ABFX02000003">
    <property type="protein sequence ID" value="EDS19910.1"/>
    <property type="molecule type" value="Genomic_DNA"/>
</dbReference>
<reference evidence="1" key="1">
    <citation type="submission" date="2007-11" db="EMBL/GenBank/DDBJ databases">
        <authorList>
            <person name="Fulton L."/>
            <person name="Clifton S."/>
            <person name="Fulton B."/>
            <person name="Xu J."/>
            <person name="Minx P."/>
            <person name="Pepin K.H."/>
            <person name="Johnson M."/>
            <person name="Thiruvilangam P."/>
            <person name="Bhonagiri V."/>
            <person name="Nash W.E."/>
            <person name="Mardis E.R."/>
            <person name="Wilson R.K."/>
        </authorList>
    </citation>
    <scope>NUCLEOTIDE SEQUENCE [LARGE SCALE GENOMIC DNA]</scope>
    <source>
        <strain evidence="1">DSM 1402</strain>
    </source>
</reference>
<proteinExistence type="predicted"/>
<evidence type="ECO:0000313" key="2">
    <source>
        <dbReference type="Proteomes" id="UP000005798"/>
    </source>
</evidence>
<reference evidence="1" key="2">
    <citation type="submission" date="2014-06" db="EMBL/GenBank/DDBJ databases">
        <title>Draft genome sequence of Clostridium ramosum(DSM 1402).</title>
        <authorList>
            <person name="Sudarsanam P."/>
            <person name="Ley R."/>
            <person name="Guruge J."/>
            <person name="Turnbaugh P.J."/>
            <person name="Mahowald M."/>
            <person name="Liep D."/>
            <person name="Gordon J."/>
        </authorList>
    </citation>
    <scope>NUCLEOTIDE SEQUENCE</scope>
    <source>
        <strain evidence="1">DSM 1402</strain>
    </source>
</reference>
<evidence type="ECO:0000313" key="1">
    <source>
        <dbReference type="EMBL" id="EDS19910.1"/>
    </source>
</evidence>
<organism evidence="1 2">
    <name type="scientific">Thomasclavelia ramosa DSM 1402</name>
    <dbReference type="NCBI Taxonomy" id="445974"/>
    <lineage>
        <taxon>Bacteria</taxon>
        <taxon>Bacillati</taxon>
        <taxon>Bacillota</taxon>
        <taxon>Erysipelotrichia</taxon>
        <taxon>Erysipelotrichales</taxon>
        <taxon>Coprobacillaceae</taxon>
        <taxon>Thomasclavelia</taxon>
    </lineage>
</organism>
<protein>
    <submittedName>
        <fullName evidence="1">Uncharacterized protein</fullName>
    </submittedName>
</protein>
<name>B0N2F1_9FIRM</name>
<dbReference type="HOGENOM" id="CLU_3216048_0_0_9"/>
<dbReference type="Proteomes" id="UP000005798">
    <property type="component" value="Unassembled WGS sequence"/>
</dbReference>
<accession>B0N2F1</accession>
<gene>
    <name evidence="1" type="ORF">CLORAM_00786</name>
</gene>
<dbReference type="AlphaFoldDB" id="B0N2F1"/>
<sequence>MVTDLSDHIKIIWINWHSIFLLIKLEKIALPHYTTKAIISVELF</sequence>